<evidence type="ECO:0000256" key="1">
    <source>
        <dbReference type="ARBA" id="ARBA00010584"/>
    </source>
</evidence>
<dbReference type="NCBIfam" id="NF011456">
    <property type="entry name" value="PRK14874.1"/>
    <property type="match status" value="1"/>
</dbReference>
<keyword evidence="10" id="KW-0486">Methionine biosynthesis</keyword>
<dbReference type="InterPro" id="IPR000534">
    <property type="entry name" value="Semialdehyde_DH_NAD-bd"/>
</dbReference>
<keyword evidence="8 15" id="KW-0560">Oxidoreductase</keyword>
<evidence type="ECO:0000256" key="9">
    <source>
        <dbReference type="ARBA" id="ARBA00023154"/>
    </source>
</evidence>
<evidence type="ECO:0000313" key="15">
    <source>
        <dbReference type="EMBL" id="TMQ68630.1"/>
    </source>
</evidence>
<dbReference type="InterPro" id="IPR036291">
    <property type="entry name" value="NAD(P)-bd_dom_sf"/>
</dbReference>
<dbReference type="SUPFAM" id="SSF51735">
    <property type="entry name" value="NAD(P)-binding Rossmann-fold domains"/>
    <property type="match status" value="1"/>
</dbReference>
<dbReference type="GO" id="GO:0009088">
    <property type="term" value="P:threonine biosynthetic process"/>
    <property type="evidence" value="ECO:0007669"/>
    <property type="project" value="UniProtKB-UniRule"/>
</dbReference>
<evidence type="ECO:0000256" key="13">
    <source>
        <dbReference type="PIRSR" id="PIRSR000148-1"/>
    </source>
</evidence>
<comment type="subunit">
    <text evidence="2">Homodimer.</text>
</comment>
<evidence type="ECO:0000259" key="14">
    <source>
        <dbReference type="SMART" id="SM00859"/>
    </source>
</evidence>
<dbReference type="Pfam" id="PF01118">
    <property type="entry name" value="Semialdhyde_dh"/>
    <property type="match status" value="1"/>
</dbReference>
<dbReference type="GO" id="GO:0009097">
    <property type="term" value="P:isoleucine biosynthetic process"/>
    <property type="evidence" value="ECO:0007669"/>
    <property type="project" value="UniProtKB-UniRule"/>
</dbReference>
<dbReference type="InterPro" id="IPR012280">
    <property type="entry name" value="Semialdhyde_DH_dimer_dom"/>
</dbReference>
<evidence type="ECO:0000256" key="11">
    <source>
        <dbReference type="ARBA" id="ARBA00047891"/>
    </source>
</evidence>
<proteinExistence type="inferred from homology"/>
<dbReference type="Gene3D" id="3.30.360.10">
    <property type="entry name" value="Dihydrodipicolinate Reductase, domain 2"/>
    <property type="match status" value="1"/>
</dbReference>
<keyword evidence="5" id="KW-0791">Threonine biosynthesis</keyword>
<dbReference type="Pfam" id="PF02774">
    <property type="entry name" value="Semialdhyde_dhC"/>
    <property type="match status" value="1"/>
</dbReference>
<evidence type="ECO:0000256" key="2">
    <source>
        <dbReference type="ARBA" id="ARBA00011738"/>
    </source>
</evidence>
<name>A0A538TYB0_UNCEI</name>
<evidence type="ECO:0000256" key="5">
    <source>
        <dbReference type="ARBA" id="ARBA00022697"/>
    </source>
</evidence>
<feature type="domain" description="Semialdehyde dehydrogenase NAD-binding" evidence="14">
    <location>
        <begin position="1"/>
        <end position="101"/>
    </location>
</feature>
<evidence type="ECO:0000256" key="4">
    <source>
        <dbReference type="ARBA" id="ARBA00022605"/>
    </source>
</evidence>
<protein>
    <recommendedName>
        <fullName evidence="3 12">Aspartate-semialdehyde dehydrogenase</fullName>
        <ecNumber evidence="3 12">1.2.1.11</ecNumber>
    </recommendedName>
</protein>
<dbReference type="AlphaFoldDB" id="A0A538TYB0"/>
<dbReference type="SMART" id="SM00859">
    <property type="entry name" value="Semialdhyde_dh"/>
    <property type="match status" value="1"/>
</dbReference>
<dbReference type="GO" id="GO:0051287">
    <property type="term" value="F:NAD binding"/>
    <property type="evidence" value="ECO:0007669"/>
    <property type="project" value="InterPro"/>
</dbReference>
<evidence type="ECO:0000256" key="8">
    <source>
        <dbReference type="ARBA" id="ARBA00023002"/>
    </source>
</evidence>
<dbReference type="InterPro" id="IPR005986">
    <property type="entry name" value="Asp_semialdehyde_DH_beta"/>
</dbReference>
<reference evidence="15 16" key="1">
    <citation type="journal article" date="2019" name="Nat. Microbiol.">
        <title>Mediterranean grassland soil C-N compound turnover is dependent on rainfall and depth, and is mediated by genomically divergent microorganisms.</title>
        <authorList>
            <person name="Diamond S."/>
            <person name="Andeer P.F."/>
            <person name="Li Z."/>
            <person name="Crits-Christoph A."/>
            <person name="Burstein D."/>
            <person name="Anantharaman K."/>
            <person name="Lane K.R."/>
            <person name="Thomas B.C."/>
            <person name="Pan C."/>
            <person name="Northen T.R."/>
            <person name="Banfield J.F."/>
        </authorList>
    </citation>
    <scope>NUCLEOTIDE SEQUENCE [LARGE SCALE GENOMIC DNA]</scope>
    <source>
        <strain evidence="15">WS_8</strain>
    </source>
</reference>
<dbReference type="EC" id="1.2.1.11" evidence="3 12"/>
<dbReference type="Proteomes" id="UP000316609">
    <property type="component" value="Unassembled WGS sequence"/>
</dbReference>
<keyword evidence="9" id="KW-0457">Lysine biosynthesis</keyword>
<keyword evidence="7" id="KW-0220">Diaminopimelate biosynthesis</keyword>
<evidence type="ECO:0000256" key="6">
    <source>
        <dbReference type="ARBA" id="ARBA00022857"/>
    </source>
</evidence>
<dbReference type="NCBIfam" id="TIGR01296">
    <property type="entry name" value="asd_B"/>
    <property type="match status" value="1"/>
</dbReference>
<dbReference type="GO" id="GO:0050661">
    <property type="term" value="F:NADP binding"/>
    <property type="evidence" value="ECO:0007669"/>
    <property type="project" value="InterPro"/>
</dbReference>
<evidence type="ECO:0000313" key="16">
    <source>
        <dbReference type="Proteomes" id="UP000316609"/>
    </source>
</evidence>
<dbReference type="PANTHER" id="PTHR46278">
    <property type="entry name" value="DEHYDROGENASE, PUTATIVE-RELATED"/>
    <property type="match status" value="1"/>
</dbReference>
<dbReference type="Gene3D" id="3.40.50.720">
    <property type="entry name" value="NAD(P)-binding Rossmann-like Domain"/>
    <property type="match status" value="1"/>
</dbReference>
<dbReference type="SUPFAM" id="SSF55347">
    <property type="entry name" value="Glyceraldehyde-3-phosphate dehydrogenase-like, C-terminal domain"/>
    <property type="match status" value="1"/>
</dbReference>
<evidence type="ECO:0000256" key="12">
    <source>
        <dbReference type="NCBIfam" id="TIGR01296"/>
    </source>
</evidence>
<dbReference type="EMBL" id="VBOY01000006">
    <property type="protein sequence ID" value="TMQ68630.1"/>
    <property type="molecule type" value="Genomic_DNA"/>
</dbReference>
<dbReference type="GO" id="GO:0009086">
    <property type="term" value="P:methionine biosynthetic process"/>
    <property type="evidence" value="ECO:0007669"/>
    <property type="project" value="UniProtKB-UniRule"/>
</dbReference>
<accession>A0A538TYB0</accession>
<dbReference type="GO" id="GO:0019877">
    <property type="term" value="P:diaminopimelate biosynthetic process"/>
    <property type="evidence" value="ECO:0007669"/>
    <property type="project" value="UniProtKB-KW"/>
</dbReference>
<comment type="catalytic activity">
    <reaction evidence="11">
        <text>L-aspartate 4-semialdehyde + phosphate + NADP(+) = 4-phospho-L-aspartate + NADPH + H(+)</text>
        <dbReference type="Rhea" id="RHEA:24284"/>
        <dbReference type="ChEBI" id="CHEBI:15378"/>
        <dbReference type="ChEBI" id="CHEBI:43474"/>
        <dbReference type="ChEBI" id="CHEBI:57535"/>
        <dbReference type="ChEBI" id="CHEBI:57783"/>
        <dbReference type="ChEBI" id="CHEBI:58349"/>
        <dbReference type="ChEBI" id="CHEBI:537519"/>
        <dbReference type="EC" id="1.2.1.11"/>
    </reaction>
</comment>
<evidence type="ECO:0000256" key="3">
    <source>
        <dbReference type="ARBA" id="ARBA00013120"/>
    </source>
</evidence>
<comment type="caution">
    <text evidence="15">The sequence shown here is derived from an EMBL/GenBank/DDBJ whole genome shotgun (WGS) entry which is preliminary data.</text>
</comment>
<dbReference type="PANTHER" id="PTHR46278:SF2">
    <property type="entry name" value="ASPARTATE-SEMIALDEHYDE DEHYDROGENASE"/>
    <property type="match status" value="1"/>
</dbReference>
<dbReference type="CDD" id="cd18131">
    <property type="entry name" value="ASADH_C_bac_euk_like"/>
    <property type="match status" value="1"/>
</dbReference>
<organism evidence="15 16">
    <name type="scientific">Eiseniibacteriota bacterium</name>
    <dbReference type="NCBI Taxonomy" id="2212470"/>
    <lineage>
        <taxon>Bacteria</taxon>
        <taxon>Candidatus Eiseniibacteriota</taxon>
    </lineage>
</organism>
<feature type="active site" description="Acyl-thioester intermediate" evidence="13">
    <location>
        <position position="110"/>
    </location>
</feature>
<dbReference type="GO" id="GO:0009089">
    <property type="term" value="P:lysine biosynthetic process via diaminopimelate"/>
    <property type="evidence" value="ECO:0007669"/>
    <property type="project" value="UniProtKB-UniRule"/>
</dbReference>
<feature type="active site" description="Proton acceptor" evidence="13">
    <location>
        <position position="223"/>
    </location>
</feature>
<dbReference type="GO" id="GO:0004073">
    <property type="term" value="F:aspartate-semialdehyde dehydrogenase activity"/>
    <property type="evidence" value="ECO:0007669"/>
    <property type="project" value="UniProtKB-UniRule"/>
</dbReference>
<sequence length="329" mass="35062">MRVLEERGFPAGSVRLLASERGGARSLVFRGVSHAIEPVTEGSFASVELALFACANPVSEAWAGIARAAGALVVDNSSAFRYQDEVPLVVPEVNGELLERCPALVANPNCSTIAVVMALAPLARAVGLERVEVATYQSVSGAGSDALEELESGVRFGLEGDPPPRRDGRPAYAFNVVPHIDRFEENGYSREEMKIVWETRKILGLPQLAVTATAVRVPVRVGHAAAVTVSLKQALTADEARALWASVPGIEVVDDPLRERYPTPLEAAGRDAVLIGRVRRDLSQSRGLVFFLASDNLRKGAATNAIQIAERLLGVSASGVRPGRAAEIR</sequence>
<evidence type="ECO:0000256" key="10">
    <source>
        <dbReference type="ARBA" id="ARBA00023167"/>
    </source>
</evidence>
<gene>
    <name evidence="15" type="ORF">E6K78_00460</name>
</gene>
<keyword evidence="4" id="KW-0028">Amino-acid biosynthesis</keyword>
<dbReference type="PIRSF" id="PIRSF000148">
    <property type="entry name" value="ASA_dh"/>
    <property type="match status" value="1"/>
</dbReference>
<evidence type="ECO:0000256" key="7">
    <source>
        <dbReference type="ARBA" id="ARBA00022915"/>
    </source>
</evidence>
<comment type="similarity">
    <text evidence="1">Belongs to the aspartate-semialdehyde dehydrogenase family.</text>
</comment>
<dbReference type="GO" id="GO:0046983">
    <property type="term" value="F:protein dimerization activity"/>
    <property type="evidence" value="ECO:0007669"/>
    <property type="project" value="InterPro"/>
</dbReference>
<keyword evidence="6" id="KW-0521">NADP</keyword>